<dbReference type="EMBL" id="WHNP01000022">
    <property type="protein sequence ID" value="MPW19725.1"/>
    <property type="molecule type" value="Genomic_DNA"/>
</dbReference>
<dbReference type="GO" id="GO:0016491">
    <property type="term" value="F:oxidoreductase activity"/>
    <property type="evidence" value="ECO:0007669"/>
    <property type="project" value="UniProtKB-KW"/>
</dbReference>
<protein>
    <submittedName>
        <fullName evidence="4">FAD-binding protein</fullName>
    </submittedName>
</protein>
<proteinExistence type="predicted"/>
<keyword evidence="5" id="KW-1185">Reference proteome</keyword>
<feature type="domain" description="FAD-dependent oxidoreductase 2 FAD-binding" evidence="3">
    <location>
        <begin position="5"/>
        <end position="57"/>
    </location>
</feature>
<dbReference type="InterPro" id="IPR003953">
    <property type="entry name" value="FAD-dep_OxRdtase_2_FAD-bd"/>
</dbReference>
<dbReference type="SUPFAM" id="SSF51905">
    <property type="entry name" value="FAD/NAD(P)-binding domain"/>
    <property type="match status" value="1"/>
</dbReference>
<keyword evidence="1" id="KW-0285">Flavoprotein</keyword>
<evidence type="ECO:0000259" key="3">
    <source>
        <dbReference type="Pfam" id="PF00890"/>
    </source>
</evidence>
<organism evidence="4 5">
    <name type="scientific">Paraburkholderia franconis</name>
    <dbReference type="NCBI Taxonomy" id="2654983"/>
    <lineage>
        <taxon>Bacteria</taxon>
        <taxon>Pseudomonadati</taxon>
        <taxon>Pseudomonadota</taxon>
        <taxon>Betaproteobacteria</taxon>
        <taxon>Burkholderiales</taxon>
        <taxon>Burkholderiaceae</taxon>
        <taxon>Paraburkholderia</taxon>
    </lineage>
</organism>
<gene>
    <name evidence="4" type="ORF">GCT13_23200</name>
</gene>
<evidence type="ECO:0000313" key="5">
    <source>
        <dbReference type="Proteomes" id="UP000484381"/>
    </source>
</evidence>
<evidence type="ECO:0000256" key="2">
    <source>
        <dbReference type="ARBA" id="ARBA00023002"/>
    </source>
</evidence>
<sequence>MNDIDVLVIGAGNAAANAALAAHEGGARRVAMLESAPENARGGNSAFTGGAFRFVYESVDDLPQ</sequence>
<accession>A0A7X1THN8</accession>
<name>A0A7X1THN8_9BURK</name>
<dbReference type="AlphaFoldDB" id="A0A7X1THN8"/>
<evidence type="ECO:0000256" key="1">
    <source>
        <dbReference type="ARBA" id="ARBA00022630"/>
    </source>
</evidence>
<keyword evidence="2" id="KW-0560">Oxidoreductase</keyword>
<dbReference type="Proteomes" id="UP000484381">
    <property type="component" value="Unassembled WGS sequence"/>
</dbReference>
<evidence type="ECO:0000313" key="4">
    <source>
        <dbReference type="EMBL" id="MPW19725.1"/>
    </source>
</evidence>
<comment type="caution">
    <text evidence="4">The sequence shown here is derived from an EMBL/GenBank/DDBJ whole genome shotgun (WGS) entry which is preliminary data.</text>
</comment>
<reference evidence="4 5" key="1">
    <citation type="submission" date="2019-10" db="EMBL/GenBank/DDBJ databases">
        <title>Paraburkholderia sp. isolated from nodules of Mimosa pudica from Brazilian Atlantic Forest soils.</title>
        <authorList>
            <person name="Paulitsch F."/>
            <person name="Hungria M."/>
            <person name="Dall'Agnol R."/>
        </authorList>
    </citation>
    <scope>NUCLEOTIDE SEQUENCE [LARGE SCALE GENOMIC DNA]</scope>
    <source>
        <strain evidence="4 5">CNPSo 3157</strain>
    </source>
</reference>
<dbReference type="RefSeq" id="WP_407670840.1">
    <property type="nucleotide sequence ID" value="NZ_WHNP01000022.1"/>
</dbReference>
<dbReference type="Pfam" id="PF00890">
    <property type="entry name" value="FAD_binding_2"/>
    <property type="match status" value="1"/>
</dbReference>
<dbReference type="Gene3D" id="3.50.50.60">
    <property type="entry name" value="FAD/NAD(P)-binding domain"/>
    <property type="match status" value="1"/>
</dbReference>
<dbReference type="InterPro" id="IPR036188">
    <property type="entry name" value="FAD/NAD-bd_sf"/>
</dbReference>